<keyword evidence="1" id="KW-1133">Transmembrane helix</keyword>
<accession>A0A1D9DZJ6</accession>
<evidence type="ECO:0000313" key="2">
    <source>
        <dbReference type="EMBL" id="AOY56242.1"/>
    </source>
</evidence>
<dbReference type="PANTHER" id="PTHR34980">
    <property type="entry name" value="INNER MEMBRANE PROTEIN-RELATED-RELATED"/>
    <property type="match status" value="1"/>
</dbReference>
<proteinExistence type="predicted"/>
<keyword evidence="3" id="KW-1185">Reference proteome</keyword>
<dbReference type="STRING" id="535712.A4Z71_04590"/>
<sequence>MEKITFVGAVKIGLNKYAKFAGRATRPEFWYFVLFTFLVSIVTGTIDAVLFPGDASAGVLSSTNTPVSDFISLLLLLPSLAVFVRRIRDTGRSAKVLFWSLLPALLFIFALVMALPTLMQLDFNDPTLLERLANLDPVADKEFVDGLVAAILWFVPAIVSSLAVQLYYLVVVLQKSNSADS</sequence>
<feature type="transmembrane region" description="Helical" evidence="1">
    <location>
        <begin position="96"/>
        <end position="119"/>
    </location>
</feature>
<dbReference type="PANTHER" id="PTHR34980:SF2">
    <property type="entry name" value="INNER MEMBRANE PROTEIN YHAH-RELATED"/>
    <property type="match status" value="1"/>
</dbReference>
<reference evidence="2 3" key="1">
    <citation type="journal article" date="2016" name="Biochim. Biophys. Acta">
        <title>Photochemical characterization of actinorhodopsin and its functional existence in the natural host.</title>
        <authorList>
            <person name="Nakamura S."/>
            <person name="Kikukawa T."/>
            <person name="Tamogami J."/>
            <person name="Kamiya M."/>
            <person name="Aizawa T."/>
            <person name="Hahn M.W."/>
            <person name="Ihara K."/>
            <person name="Kamo N."/>
            <person name="Demura M."/>
        </authorList>
    </citation>
    <scope>NUCLEOTIDE SEQUENCE [LARGE SCALE GENOMIC DNA]</scope>
    <source>
        <strain evidence="2 3">MWH-Dar1</strain>
    </source>
</reference>
<keyword evidence="1" id="KW-0472">Membrane</keyword>
<dbReference type="Proteomes" id="UP000243784">
    <property type="component" value="Chromosome"/>
</dbReference>
<feature type="transmembrane region" description="Helical" evidence="1">
    <location>
        <begin position="65"/>
        <end position="84"/>
    </location>
</feature>
<evidence type="ECO:0000256" key="1">
    <source>
        <dbReference type="SAM" id="Phobius"/>
    </source>
</evidence>
<dbReference type="KEGG" id="rpla:A4Z71_04590"/>
<feature type="transmembrane region" description="Helical" evidence="1">
    <location>
        <begin position="29"/>
        <end position="53"/>
    </location>
</feature>
<dbReference type="OrthoDB" id="9812349at2"/>
<organism evidence="2 3">
    <name type="scientific">Candidatus Rhodoluna planktonica</name>
    <dbReference type="NCBI Taxonomy" id="535712"/>
    <lineage>
        <taxon>Bacteria</taxon>
        <taxon>Bacillati</taxon>
        <taxon>Actinomycetota</taxon>
        <taxon>Actinomycetes</taxon>
        <taxon>Micrococcales</taxon>
        <taxon>Microbacteriaceae</taxon>
        <taxon>Luna cluster</taxon>
        <taxon>Luna-1 subcluster</taxon>
        <taxon>Rhodoluna</taxon>
    </lineage>
</organism>
<evidence type="ECO:0008006" key="4">
    <source>
        <dbReference type="Google" id="ProtNLM"/>
    </source>
</evidence>
<gene>
    <name evidence="2" type="ORF">A4Z71_04590</name>
</gene>
<keyword evidence="1" id="KW-0812">Transmembrane</keyword>
<protein>
    <recommendedName>
        <fullName evidence="4">DUF805 domain-containing protein</fullName>
    </recommendedName>
</protein>
<dbReference type="EMBL" id="CP015208">
    <property type="protein sequence ID" value="AOY56242.1"/>
    <property type="molecule type" value="Genomic_DNA"/>
</dbReference>
<name>A0A1D9DZJ6_9MICO</name>
<dbReference type="AlphaFoldDB" id="A0A1D9DZJ6"/>
<dbReference type="GO" id="GO:0005886">
    <property type="term" value="C:plasma membrane"/>
    <property type="evidence" value="ECO:0007669"/>
    <property type="project" value="TreeGrafter"/>
</dbReference>
<evidence type="ECO:0000313" key="3">
    <source>
        <dbReference type="Proteomes" id="UP000243784"/>
    </source>
</evidence>
<dbReference type="RefSeq" id="WP_070954750.1">
    <property type="nucleotide sequence ID" value="NZ_CP015208.1"/>
</dbReference>
<dbReference type="InterPro" id="IPR008523">
    <property type="entry name" value="DUF805"/>
</dbReference>
<feature type="transmembrane region" description="Helical" evidence="1">
    <location>
        <begin position="150"/>
        <end position="173"/>
    </location>
</feature>
<dbReference type="Pfam" id="PF05656">
    <property type="entry name" value="DUF805"/>
    <property type="match status" value="1"/>
</dbReference>